<keyword evidence="1" id="KW-0812">Transmembrane</keyword>
<dbReference type="Proteomes" id="UP000515570">
    <property type="component" value="Chromosome"/>
</dbReference>
<keyword evidence="1" id="KW-1133">Transmembrane helix</keyword>
<dbReference type="EMBL" id="CP059833">
    <property type="protein sequence ID" value="QMV86167.1"/>
    <property type="molecule type" value="Genomic_DNA"/>
</dbReference>
<evidence type="ECO:0000259" key="2">
    <source>
        <dbReference type="Pfam" id="PF19803"/>
    </source>
</evidence>
<dbReference type="RefSeq" id="WP_182386978.1">
    <property type="nucleotide sequence ID" value="NZ_CP059833.1"/>
</dbReference>
<evidence type="ECO:0000313" key="3">
    <source>
        <dbReference type="EMBL" id="QMV86167.1"/>
    </source>
</evidence>
<sequence length="177" mass="19380">MTTRVPRATPASRIVAILMSLSLFGVAICAARELWTKRTGTQLNSLLTPVFELIARAKYEPWMLPMGCLVVAVGFALIVIALKPRPRTHIQLRMAENHWTRNVDIARLCTAAAERVPGVARASTYASPRHVTVTISGNHSDSTLVERVTSTVHNVVAPLADAPQVQVRLQQQPGENQ</sequence>
<evidence type="ECO:0000313" key="4">
    <source>
        <dbReference type="Proteomes" id="UP000515570"/>
    </source>
</evidence>
<name>A0A7G5FHS6_9CORY</name>
<accession>A0A7G5FHS6</accession>
<gene>
    <name evidence="3" type="ORF">HW450_05485</name>
</gene>
<feature type="domain" description="DUF6286" evidence="2">
    <location>
        <begin position="72"/>
        <end position="169"/>
    </location>
</feature>
<dbReference type="InterPro" id="IPR046253">
    <property type="entry name" value="DUF6286"/>
</dbReference>
<feature type="transmembrane region" description="Helical" evidence="1">
    <location>
        <begin position="62"/>
        <end position="82"/>
    </location>
</feature>
<proteinExistence type="predicted"/>
<protein>
    <recommendedName>
        <fullName evidence="2">DUF6286 domain-containing protein</fullName>
    </recommendedName>
</protein>
<dbReference type="Pfam" id="PF19803">
    <property type="entry name" value="DUF6286"/>
    <property type="match status" value="1"/>
</dbReference>
<keyword evidence="4" id="KW-1185">Reference proteome</keyword>
<keyword evidence="1" id="KW-0472">Membrane</keyword>
<reference evidence="3 4" key="1">
    <citation type="submission" date="2020-07" db="EMBL/GenBank/DDBJ databases">
        <title>non toxigenic Corynebacterium sp. nov from a clinical source.</title>
        <authorList>
            <person name="Bernier A.-M."/>
            <person name="Bernard K."/>
        </authorList>
    </citation>
    <scope>NUCLEOTIDE SEQUENCE [LARGE SCALE GENOMIC DNA]</scope>
    <source>
        <strain evidence="4">NML 93-0612</strain>
    </source>
</reference>
<organism evidence="3 4">
    <name type="scientific">Corynebacterium hindlerae</name>
    <dbReference type="NCBI Taxonomy" id="699041"/>
    <lineage>
        <taxon>Bacteria</taxon>
        <taxon>Bacillati</taxon>
        <taxon>Actinomycetota</taxon>
        <taxon>Actinomycetes</taxon>
        <taxon>Mycobacteriales</taxon>
        <taxon>Corynebacteriaceae</taxon>
        <taxon>Corynebacterium</taxon>
    </lineage>
</organism>
<evidence type="ECO:0000256" key="1">
    <source>
        <dbReference type="SAM" id="Phobius"/>
    </source>
</evidence>
<dbReference type="AlphaFoldDB" id="A0A7G5FHS6"/>